<dbReference type="AlphaFoldDB" id="A0A4Q9GSD1"/>
<dbReference type="GO" id="GO:0000105">
    <property type="term" value="P:L-histidine biosynthetic process"/>
    <property type="evidence" value="ECO:0007669"/>
    <property type="project" value="UniProtKB-KW"/>
</dbReference>
<dbReference type="Proteomes" id="UP000291613">
    <property type="component" value="Unassembled WGS sequence"/>
</dbReference>
<reference evidence="4 5" key="1">
    <citation type="submission" date="2019-02" db="EMBL/GenBank/DDBJ databases">
        <title>Hansschlegelia quercus sp. nov., a novel methylotrophic bacterium from buds of oak (Quercus robur L.).</title>
        <authorList>
            <person name="Agafonova N.V."/>
            <person name="Kaparullina E.N."/>
            <person name="Grouzdev D.S."/>
            <person name="Doronina N.V."/>
        </authorList>
    </citation>
    <scope>NUCLEOTIDE SEQUENCE [LARGE SCALE GENOMIC DNA]</scope>
    <source>
        <strain evidence="4 5">Dub</strain>
    </source>
</reference>
<evidence type="ECO:0000259" key="3">
    <source>
        <dbReference type="Pfam" id="PF13393"/>
    </source>
</evidence>
<feature type="binding site" evidence="2">
    <location>
        <position position="104"/>
    </location>
    <ligand>
        <name>L-histidine</name>
        <dbReference type="ChEBI" id="CHEBI:57595"/>
    </ligand>
</feature>
<name>A0A4Q9GSD1_9HYPH</name>
<feature type="binding site" evidence="2">
    <location>
        <position position="100"/>
    </location>
    <ligand>
        <name>L-histidine</name>
        <dbReference type="ChEBI" id="CHEBI:57595"/>
    </ligand>
</feature>
<keyword evidence="5" id="KW-1185">Reference proteome</keyword>
<proteinExistence type="predicted"/>
<feature type="domain" description="Class II Histidinyl-tRNA synthetase (HisRS)-like catalytic core" evidence="3">
    <location>
        <begin position="6"/>
        <end position="185"/>
    </location>
</feature>
<dbReference type="GO" id="GO:0006427">
    <property type="term" value="P:histidyl-tRNA aminoacylation"/>
    <property type="evidence" value="ECO:0007669"/>
    <property type="project" value="TreeGrafter"/>
</dbReference>
<protein>
    <recommendedName>
        <fullName evidence="3">Class II Histidinyl-tRNA synthetase (HisRS)-like catalytic core domain-containing protein</fullName>
    </recommendedName>
</protein>
<sequence>MTLAAIPSDLLDRFAAAGFAHVQFGVLQPAEPFLDVMGEELRQRMFLTSDAEGREMCLRPDFTIPAALAHIAAGDPARSASYAYAGPVFRHGANGGEAPQIGVESFGRADRLEAEAEVLALAVETSAALGVGRPAIRIGDRALVDAAILALDAPVSLKRRLKREIAHGGSLETLGAAARGDDANHAGLYAALEAAGPDAARGVIEDVLSLAGISAVGGRTPGEIAERFIERAANRAIVVSNADRQKLKSVLAIDDAAPRALDRLKTALGGAPQVAAFEQRLAAFEKAGLAVEEMRFSARIGQSLDYYDGLVFELARAAGGEPLGGGGRYDGLIAALGAGASSPGVGFALWLDRFGGRP</sequence>
<keyword evidence="1" id="KW-0368">Histidine biosynthesis</keyword>
<dbReference type="Pfam" id="PF13393">
    <property type="entry name" value="tRNA-synt_His"/>
    <property type="match status" value="2"/>
</dbReference>
<dbReference type="GO" id="GO:0004821">
    <property type="term" value="F:histidine-tRNA ligase activity"/>
    <property type="evidence" value="ECO:0007669"/>
    <property type="project" value="TreeGrafter"/>
</dbReference>
<feature type="domain" description="Class II Histidinyl-tRNA synthetase (HisRS)-like catalytic core" evidence="3">
    <location>
        <begin position="251"/>
        <end position="353"/>
    </location>
</feature>
<dbReference type="InterPro" id="IPR045864">
    <property type="entry name" value="aa-tRNA-synth_II/BPL/LPL"/>
</dbReference>
<dbReference type="EMBL" id="SIUB01000001">
    <property type="protein sequence ID" value="TBN55080.1"/>
    <property type="molecule type" value="Genomic_DNA"/>
</dbReference>
<evidence type="ECO:0000313" key="5">
    <source>
        <dbReference type="Proteomes" id="UP000291613"/>
    </source>
</evidence>
<evidence type="ECO:0000256" key="2">
    <source>
        <dbReference type="PIRSR" id="PIRSR001549-1"/>
    </source>
</evidence>
<dbReference type="InterPro" id="IPR041715">
    <property type="entry name" value="HisRS-like_core"/>
</dbReference>
<accession>A0A4Q9GSD1</accession>
<evidence type="ECO:0000313" key="4">
    <source>
        <dbReference type="EMBL" id="TBN55080.1"/>
    </source>
</evidence>
<organism evidence="4 5">
    <name type="scientific">Hansschlegelia quercus</name>
    <dbReference type="NCBI Taxonomy" id="2528245"/>
    <lineage>
        <taxon>Bacteria</taxon>
        <taxon>Pseudomonadati</taxon>
        <taxon>Pseudomonadota</taxon>
        <taxon>Alphaproteobacteria</taxon>
        <taxon>Hyphomicrobiales</taxon>
        <taxon>Methylopilaceae</taxon>
        <taxon>Hansschlegelia</taxon>
    </lineage>
</organism>
<dbReference type="PIRSF" id="PIRSF001549">
    <property type="entry name" value="His-tRNA_synth"/>
    <property type="match status" value="1"/>
</dbReference>
<feature type="binding site" evidence="2">
    <location>
        <begin position="61"/>
        <end position="63"/>
    </location>
    <ligand>
        <name>L-histidine</name>
        <dbReference type="ChEBI" id="CHEBI:57595"/>
    </ligand>
</feature>
<gene>
    <name evidence="4" type="ORF">EYR15_02765</name>
</gene>
<dbReference type="RefSeq" id="WP_131001331.1">
    <property type="nucleotide sequence ID" value="NZ_JBHSZR010000002.1"/>
</dbReference>
<dbReference type="Gene3D" id="3.30.930.10">
    <property type="entry name" value="Bira Bifunctional Protein, Domain 2"/>
    <property type="match status" value="1"/>
</dbReference>
<dbReference type="SUPFAM" id="SSF55681">
    <property type="entry name" value="Class II aaRS and biotin synthetases"/>
    <property type="match status" value="1"/>
</dbReference>
<comment type="caution">
    <text evidence="4">The sequence shown here is derived from an EMBL/GenBank/DDBJ whole genome shotgun (WGS) entry which is preliminary data.</text>
</comment>
<dbReference type="GO" id="GO:0005737">
    <property type="term" value="C:cytoplasm"/>
    <property type="evidence" value="ECO:0007669"/>
    <property type="project" value="InterPro"/>
</dbReference>
<dbReference type="InterPro" id="IPR004516">
    <property type="entry name" value="HisRS/HisZ"/>
</dbReference>
<feature type="binding site" evidence="2">
    <location>
        <begin position="306"/>
        <end position="307"/>
    </location>
    <ligand>
        <name>L-histidine</name>
        <dbReference type="ChEBI" id="CHEBI:57595"/>
    </ligand>
</feature>
<keyword evidence="1" id="KW-0028">Amino-acid biosynthesis</keyword>
<dbReference type="PANTHER" id="PTHR43707">
    <property type="entry name" value="HISTIDYL-TRNA SYNTHETASE"/>
    <property type="match status" value="1"/>
</dbReference>
<feature type="binding site" evidence="2">
    <location>
        <position position="90"/>
    </location>
    <ligand>
        <name>L-histidine</name>
        <dbReference type="ChEBI" id="CHEBI:57595"/>
    </ligand>
</feature>
<dbReference type="OrthoDB" id="9797914at2"/>
<evidence type="ECO:0000256" key="1">
    <source>
        <dbReference type="ARBA" id="ARBA00023102"/>
    </source>
</evidence>
<dbReference type="PANTHER" id="PTHR43707:SF1">
    <property type="entry name" value="HISTIDINE--TRNA LIGASE, MITOCHONDRIAL-RELATED"/>
    <property type="match status" value="1"/>
</dbReference>